<evidence type="ECO:0000313" key="3">
    <source>
        <dbReference type="Proteomes" id="UP000389128"/>
    </source>
</evidence>
<dbReference type="Proteomes" id="UP000389128">
    <property type="component" value="Unassembled WGS sequence"/>
</dbReference>
<evidence type="ECO:0000256" key="1">
    <source>
        <dbReference type="SAM" id="MobiDB-lite"/>
    </source>
</evidence>
<dbReference type="EMBL" id="SDKK01000003">
    <property type="protein sequence ID" value="TYC61234.1"/>
    <property type="molecule type" value="Genomic_DNA"/>
</dbReference>
<dbReference type="OrthoDB" id="531848at2"/>
<organism evidence="2 3">
    <name type="scientific">Zoogloea oleivorans</name>
    <dbReference type="NCBI Taxonomy" id="1552750"/>
    <lineage>
        <taxon>Bacteria</taxon>
        <taxon>Pseudomonadati</taxon>
        <taxon>Pseudomonadota</taxon>
        <taxon>Betaproteobacteria</taxon>
        <taxon>Rhodocyclales</taxon>
        <taxon>Zoogloeaceae</taxon>
        <taxon>Zoogloea</taxon>
    </lineage>
</organism>
<comment type="caution">
    <text evidence="2">The sequence shown here is derived from an EMBL/GenBank/DDBJ whole genome shotgun (WGS) entry which is preliminary data.</text>
</comment>
<protein>
    <submittedName>
        <fullName evidence="2">Uncharacterized protein</fullName>
    </submittedName>
</protein>
<feature type="region of interest" description="Disordered" evidence="1">
    <location>
        <begin position="104"/>
        <end position="124"/>
    </location>
</feature>
<dbReference type="AlphaFoldDB" id="A0A6C2D5U0"/>
<evidence type="ECO:0000313" key="2">
    <source>
        <dbReference type="EMBL" id="TYC61234.1"/>
    </source>
</evidence>
<keyword evidence="3" id="KW-1185">Reference proteome</keyword>
<gene>
    <name evidence="2" type="ORF">ETQ85_04020</name>
</gene>
<reference evidence="2 3" key="1">
    <citation type="submission" date="2019-01" db="EMBL/GenBank/DDBJ databases">
        <title>Zoogloea oleivorans genome sequencing and assembly.</title>
        <authorList>
            <person name="Tancsics A."/>
            <person name="Farkas M."/>
            <person name="Kriszt B."/>
            <person name="Maroti G."/>
            <person name="Horvath B."/>
        </authorList>
    </citation>
    <scope>NUCLEOTIDE SEQUENCE [LARGE SCALE GENOMIC DNA]</scope>
    <source>
        <strain evidence="2 3">Buc</strain>
    </source>
</reference>
<proteinExistence type="predicted"/>
<sequence length="124" mass="13264">MANTQRSRVSPQVLQADIEAFMALTAIPGYAPANPDFAFSSIAKLHENLQALLATEFHAQNTLAAARDAAQAAQWQFHDAILGVKNQVKAQYGENSDQLAALGLKKKSDRKAPTKSGKAAATED</sequence>
<dbReference type="RefSeq" id="WP_148577768.1">
    <property type="nucleotide sequence ID" value="NZ_SDKK01000003.1"/>
</dbReference>
<name>A0A6C2D5U0_9RHOO</name>
<accession>A0A6C2D5U0</accession>